<organism evidence="1 2">
    <name type="scientific">Zopfia rhizophila CBS 207.26</name>
    <dbReference type="NCBI Taxonomy" id="1314779"/>
    <lineage>
        <taxon>Eukaryota</taxon>
        <taxon>Fungi</taxon>
        <taxon>Dikarya</taxon>
        <taxon>Ascomycota</taxon>
        <taxon>Pezizomycotina</taxon>
        <taxon>Dothideomycetes</taxon>
        <taxon>Dothideomycetes incertae sedis</taxon>
        <taxon>Zopfiaceae</taxon>
        <taxon>Zopfia</taxon>
    </lineage>
</organism>
<reference evidence="1" key="1">
    <citation type="journal article" date="2020" name="Stud. Mycol.">
        <title>101 Dothideomycetes genomes: a test case for predicting lifestyles and emergence of pathogens.</title>
        <authorList>
            <person name="Haridas S."/>
            <person name="Albert R."/>
            <person name="Binder M."/>
            <person name="Bloem J."/>
            <person name="Labutti K."/>
            <person name="Salamov A."/>
            <person name="Andreopoulos B."/>
            <person name="Baker S."/>
            <person name="Barry K."/>
            <person name="Bills G."/>
            <person name="Bluhm B."/>
            <person name="Cannon C."/>
            <person name="Castanera R."/>
            <person name="Culley D."/>
            <person name="Daum C."/>
            <person name="Ezra D."/>
            <person name="Gonzalez J."/>
            <person name="Henrissat B."/>
            <person name="Kuo A."/>
            <person name="Liang C."/>
            <person name="Lipzen A."/>
            <person name="Lutzoni F."/>
            <person name="Magnuson J."/>
            <person name="Mondo S."/>
            <person name="Nolan M."/>
            <person name="Ohm R."/>
            <person name="Pangilinan J."/>
            <person name="Park H.-J."/>
            <person name="Ramirez L."/>
            <person name="Alfaro M."/>
            <person name="Sun H."/>
            <person name="Tritt A."/>
            <person name="Yoshinaga Y."/>
            <person name="Zwiers L.-H."/>
            <person name="Turgeon B."/>
            <person name="Goodwin S."/>
            <person name="Spatafora J."/>
            <person name="Crous P."/>
            <person name="Grigoriev I."/>
        </authorList>
    </citation>
    <scope>NUCLEOTIDE SEQUENCE</scope>
    <source>
        <strain evidence="1">CBS 207.26</strain>
    </source>
</reference>
<dbReference type="InterPro" id="IPR036397">
    <property type="entry name" value="RNaseH_sf"/>
</dbReference>
<feature type="non-terminal residue" evidence="1">
    <location>
        <position position="1"/>
    </location>
</feature>
<dbReference type="Gene3D" id="3.30.420.10">
    <property type="entry name" value="Ribonuclease H-like superfamily/Ribonuclease H"/>
    <property type="match status" value="1"/>
</dbReference>
<keyword evidence="2" id="KW-1185">Reference proteome</keyword>
<evidence type="ECO:0000313" key="2">
    <source>
        <dbReference type="Proteomes" id="UP000800200"/>
    </source>
</evidence>
<evidence type="ECO:0008006" key="3">
    <source>
        <dbReference type="Google" id="ProtNLM"/>
    </source>
</evidence>
<accession>A0A6A6DAD7</accession>
<dbReference type="OrthoDB" id="5405453at2759"/>
<evidence type="ECO:0000313" key="1">
    <source>
        <dbReference type="EMBL" id="KAF2176441.1"/>
    </source>
</evidence>
<protein>
    <recommendedName>
        <fullName evidence="3">Transposase IS30-like HTH domain-containing protein</fullName>
    </recommendedName>
</protein>
<dbReference type="GO" id="GO:0003676">
    <property type="term" value="F:nucleic acid binding"/>
    <property type="evidence" value="ECO:0007669"/>
    <property type="project" value="InterPro"/>
</dbReference>
<dbReference type="Proteomes" id="UP000800200">
    <property type="component" value="Unassembled WGS sequence"/>
</dbReference>
<dbReference type="EMBL" id="ML994709">
    <property type="protein sequence ID" value="KAF2176441.1"/>
    <property type="molecule type" value="Genomic_DNA"/>
</dbReference>
<name>A0A6A6DAD7_9PEZI</name>
<sequence>TKHLTRDERLQVQTLHLAGHSIQSIAALLNFTQRQVQYAAASQRVTPKKRSGRPQTLTSAQIDEIEVFVCSSRTGRLLSYTQLARGRHRKQWVTRRPGEELVDTCVLEKIRRRRGWMFWGCFSGTEKGPCLFWEKDWGSINKQSYCEKIVPLIHGWLRLRPGLQLMQDGAAGASRERCRDYFLASLLTRSQPN</sequence>
<dbReference type="AlphaFoldDB" id="A0A6A6DAD7"/>
<gene>
    <name evidence="1" type="ORF">K469DRAFT_760358</name>
</gene>
<proteinExistence type="predicted"/>